<dbReference type="PANTHER" id="PTHR11138:SF5">
    <property type="entry name" value="METHIONYL-TRNA FORMYLTRANSFERASE, MITOCHONDRIAL"/>
    <property type="match status" value="1"/>
</dbReference>
<evidence type="ECO:0000256" key="1">
    <source>
        <dbReference type="ARBA" id="ARBA00012261"/>
    </source>
</evidence>
<evidence type="ECO:0000313" key="3">
    <source>
        <dbReference type="EMBL" id="SVA96617.1"/>
    </source>
</evidence>
<dbReference type="InterPro" id="IPR036477">
    <property type="entry name" value="Formyl_transf_N_sf"/>
</dbReference>
<protein>
    <recommendedName>
        <fullName evidence="1">methionyl-tRNA formyltransferase</fullName>
        <ecNumber evidence="1">2.1.2.9</ecNumber>
    </recommendedName>
</protein>
<dbReference type="InterPro" id="IPR041711">
    <property type="entry name" value="Met-tRNA-FMT_N"/>
</dbReference>
<dbReference type="InterPro" id="IPR002376">
    <property type="entry name" value="Formyl_transf_N"/>
</dbReference>
<feature type="non-terminal residue" evidence="3">
    <location>
        <position position="203"/>
    </location>
</feature>
<dbReference type="CDD" id="cd08646">
    <property type="entry name" value="FMT_core_Met-tRNA-FMT_N"/>
    <property type="match status" value="1"/>
</dbReference>
<dbReference type="SUPFAM" id="SSF53328">
    <property type="entry name" value="Formyltransferase"/>
    <property type="match status" value="1"/>
</dbReference>
<dbReference type="Gene3D" id="3.40.50.12230">
    <property type="match status" value="1"/>
</dbReference>
<dbReference type="EMBL" id="UINC01023941">
    <property type="protein sequence ID" value="SVA96617.1"/>
    <property type="molecule type" value="Genomic_DNA"/>
</dbReference>
<dbReference type="InterPro" id="IPR005794">
    <property type="entry name" value="Fmt"/>
</dbReference>
<sequence length="203" mass="21750">MRIVFAGTSEFAVPSLRGLLGADHEIAAVYTQPDRPSGRGRKIVHGPVKRCAISQRLPVLQPENFAKEYSRLKKIAPELIVVVAYGVILPHDILSLPPSGCINVHASLLPRWRGAAPIHRAIEAGDSSTGITLMRMDAGLDSGNILFQSPSPIQEKDTTGSLHDRLAVDGAHALITCLPNIAAGTLQGIGQREENVTYAPKIT</sequence>
<organism evidence="3">
    <name type="scientific">marine metagenome</name>
    <dbReference type="NCBI Taxonomy" id="408172"/>
    <lineage>
        <taxon>unclassified sequences</taxon>
        <taxon>metagenomes</taxon>
        <taxon>ecological metagenomes</taxon>
    </lineage>
</organism>
<reference evidence="3" key="1">
    <citation type="submission" date="2018-05" db="EMBL/GenBank/DDBJ databases">
        <authorList>
            <person name="Lanie J.A."/>
            <person name="Ng W.-L."/>
            <person name="Kazmierczak K.M."/>
            <person name="Andrzejewski T.M."/>
            <person name="Davidsen T.M."/>
            <person name="Wayne K.J."/>
            <person name="Tettelin H."/>
            <person name="Glass J.I."/>
            <person name="Rusch D."/>
            <person name="Podicherti R."/>
            <person name="Tsui H.-C.T."/>
            <person name="Winkler M.E."/>
        </authorList>
    </citation>
    <scope>NUCLEOTIDE SEQUENCE</scope>
</reference>
<dbReference type="GO" id="GO:0005829">
    <property type="term" value="C:cytosol"/>
    <property type="evidence" value="ECO:0007669"/>
    <property type="project" value="TreeGrafter"/>
</dbReference>
<evidence type="ECO:0000259" key="2">
    <source>
        <dbReference type="Pfam" id="PF00551"/>
    </source>
</evidence>
<dbReference type="AlphaFoldDB" id="A0A382A6D5"/>
<dbReference type="EC" id="2.1.2.9" evidence="1"/>
<dbReference type="Pfam" id="PF00551">
    <property type="entry name" value="Formyl_trans_N"/>
    <property type="match status" value="1"/>
</dbReference>
<dbReference type="GO" id="GO:0004479">
    <property type="term" value="F:methionyl-tRNA formyltransferase activity"/>
    <property type="evidence" value="ECO:0007669"/>
    <property type="project" value="UniProtKB-EC"/>
</dbReference>
<proteinExistence type="predicted"/>
<name>A0A382A6D5_9ZZZZ</name>
<feature type="domain" description="Formyl transferase N-terminal" evidence="2">
    <location>
        <begin position="1"/>
        <end position="176"/>
    </location>
</feature>
<accession>A0A382A6D5</accession>
<dbReference type="PANTHER" id="PTHR11138">
    <property type="entry name" value="METHIONYL-TRNA FORMYLTRANSFERASE"/>
    <property type="match status" value="1"/>
</dbReference>
<dbReference type="PROSITE" id="PS00373">
    <property type="entry name" value="GART"/>
    <property type="match status" value="1"/>
</dbReference>
<dbReference type="NCBIfam" id="TIGR00460">
    <property type="entry name" value="fmt"/>
    <property type="match status" value="1"/>
</dbReference>
<dbReference type="InterPro" id="IPR001555">
    <property type="entry name" value="GART_AS"/>
</dbReference>
<gene>
    <name evidence="3" type="ORF">METZ01_LOCUS149471</name>
</gene>